<evidence type="ECO:0000256" key="10">
    <source>
        <dbReference type="ARBA" id="ARBA00023304"/>
    </source>
</evidence>
<keyword evidence="9" id="KW-0456">Lyase</keyword>
<dbReference type="Proteomes" id="UP001424741">
    <property type="component" value="Unassembled WGS sequence"/>
</dbReference>
<dbReference type="EC" id="4.3.1.19" evidence="5"/>
<dbReference type="Pfam" id="PF00291">
    <property type="entry name" value="PALP"/>
    <property type="match status" value="1"/>
</dbReference>
<evidence type="ECO:0000259" key="11">
    <source>
        <dbReference type="PROSITE" id="PS51672"/>
    </source>
</evidence>
<dbReference type="PANTHER" id="PTHR48078:SF11">
    <property type="entry name" value="THREONINE DEHYDRATASE, MITOCHONDRIAL"/>
    <property type="match status" value="1"/>
</dbReference>
<evidence type="ECO:0000256" key="2">
    <source>
        <dbReference type="ARBA" id="ARBA00001933"/>
    </source>
</evidence>
<comment type="similarity">
    <text evidence="4">Belongs to the serine/threonine dehydratase family.</text>
</comment>
<evidence type="ECO:0000256" key="5">
    <source>
        <dbReference type="ARBA" id="ARBA00012096"/>
    </source>
</evidence>
<dbReference type="InterPro" id="IPR036052">
    <property type="entry name" value="TrpB-like_PALP_sf"/>
</dbReference>
<accession>A0ABP9V2Z7</accession>
<dbReference type="Pfam" id="PF00585">
    <property type="entry name" value="Thr_dehydrat_C"/>
    <property type="match status" value="1"/>
</dbReference>
<evidence type="ECO:0000313" key="13">
    <source>
        <dbReference type="Proteomes" id="UP001424741"/>
    </source>
</evidence>
<proteinExistence type="inferred from homology"/>
<dbReference type="PROSITE" id="PS51672">
    <property type="entry name" value="ACT_LIKE"/>
    <property type="match status" value="1"/>
</dbReference>
<dbReference type="InterPro" id="IPR045865">
    <property type="entry name" value="ACT-like_dom_sf"/>
</dbReference>
<dbReference type="SUPFAM" id="SSF53686">
    <property type="entry name" value="Tryptophan synthase beta subunit-like PLP-dependent enzymes"/>
    <property type="match status" value="1"/>
</dbReference>
<evidence type="ECO:0000256" key="8">
    <source>
        <dbReference type="ARBA" id="ARBA00022898"/>
    </source>
</evidence>
<dbReference type="RefSeq" id="WP_346188987.1">
    <property type="nucleotide sequence ID" value="NZ_BAABRL010000007.1"/>
</dbReference>
<evidence type="ECO:0000256" key="3">
    <source>
        <dbReference type="ARBA" id="ARBA00004810"/>
    </source>
</evidence>
<keyword evidence="13" id="KW-1185">Reference proteome</keyword>
<dbReference type="SUPFAM" id="SSF55021">
    <property type="entry name" value="ACT-like"/>
    <property type="match status" value="2"/>
</dbReference>
<dbReference type="InterPro" id="IPR001721">
    <property type="entry name" value="TD_ACT-like"/>
</dbReference>
<reference evidence="12 13" key="1">
    <citation type="submission" date="2024-02" db="EMBL/GenBank/DDBJ databases">
        <title>Rubritalea halochordaticola NBRC 107102.</title>
        <authorList>
            <person name="Ichikawa N."/>
            <person name="Katano-Makiyama Y."/>
            <person name="Hidaka K."/>
        </authorList>
    </citation>
    <scope>NUCLEOTIDE SEQUENCE [LARGE SCALE GENOMIC DNA]</scope>
    <source>
        <strain evidence="12 13">NBRC 107102</strain>
    </source>
</reference>
<keyword evidence="8" id="KW-0663">Pyridoxal phosphate</keyword>
<evidence type="ECO:0000313" key="12">
    <source>
        <dbReference type="EMBL" id="GAA5496299.1"/>
    </source>
</evidence>
<feature type="domain" description="ACT-like" evidence="11">
    <location>
        <begin position="425"/>
        <end position="498"/>
    </location>
</feature>
<protein>
    <recommendedName>
        <fullName evidence="5">threonine ammonia-lyase</fullName>
        <ecNumber evidence="5">4.3.1.19</ecNumber>
    </recommendedName>
</protein>
<evidence type="ECO:0000256" key="4">
    <source>
        <dbReference type="ARBA" id="ARBA00010869"/>
    </source>
</evidence>
<dbReference type="EMBL" id="BAABRL010000007">
    <property type="protein sequence ID" value="GAA5496299.1"/>
    <property type="molecule type" value="Genomic_DNA"/>
</dbReference>
<comment type="pathway">
    <text evidence="3">Amino-acid biosynthesis; L-isoleucine biosynthesis; 2-oxobutanoate from L-threonine: step 1/1.</text>
</comment>
<dbReference type="PANTHER" id="PTHR48078">
    <property type="entry name" value="THREONINE DEHYDRATASE, MITOCHONDRIAL-RELATED"/>
    <property type="match status" value="1"/>
</dbReference>
<dbReference type="Gene3D" id="3.40.1020.10">
    <property type="entry name" value="Biosynthetic Threonine Deaminase, Domain 3"/>
    <property type="match status" value="1"/>
</dbReference>
<evidence type="ECO:0000256" key="7">
    <source>
        <dbReference type="ARBA" id="ARBA00022624"/>
    </source>
</evidence>
<name>A0ABP9V2Z7_9BACT</name>
<organism evidence="12 13">
    <name type="scientific">Rubritalea halochordaticola</name>
    <dbReference type="NCBI Taxonomy" id="714537"/>
    <lineage>
        <taxon>Bacteria</taxon>
        <taxon>Pseudomonadati</taxon>
        <taxon>Verrucomicrobiota</taxon>
        <taxon>Verrucomicrobiia</taxon>
        <taxon>Verrucomicrobiales</taxon>
        <taxon>Rubritaleaceae</taxon>
        <taxon>Rubritalea</taxon>
    </lineage>
</organism>
<evidence type="ECO:0000256" key="6">
    <source>
        <dbReference type="ARBA" id="ARBA00022605"/>
    </source>
</evidence>
<dbReference type="Gene3D" id="3.40.50.1100">
    <property type="match status" value="2"/>
</dbReference>
<evidence type="ECO:0000256" key="1">
    <source>
        <dbReference type="ARBA" id="ARBA00001274"/>
    </source>
</evidence>
<dbReference type="InterPro" id="IPR001926">
    <property type="entry name" value="TrpB-like_PALP"/>
</dbReference>
<keyword evidence="7" id="KW-0412">Isoleucine biosynthesis</keyword>
<keyword evidence="6" id="KW-0028">Amino-acid biosynthesis</keyword>
<gene>
    <name evidence="12" type="primary">ilvA</name>
    <name evidence="12" type="ORF">Rhal01_02482</name>
</gene>
<keyword evidence="10" id="KW-0100">Branched-chain amino acid biosynthesis</keyword>
<evidence type="ECO:0000256" key="9">
    <source>
        <dbReference type="ARBA" id="ARBA00023239"/>
    </source>
</evidence>
<sequence>MDKEQLFQEILMARQRVYAAGKPTPLQKLPIIGYDCEVWAKREDLGPIKAYKWRGAYNAVACLSPEQRAKGIVAASAGNHGQGVARAARKLGCDCIIFMPLSTPEVKQNEVMRHGGDHVQIRLIGDSYDEAGLAAREYCEEVGAVYVHPYNDLATMGGQGTLADEIVMSGEGPFDRVYIAIGGGGLAASVSCWLKRYWPDCKIIGVEGKDQASMKAAIEAGKPVELEYLDVFCDGTAVRKVGENTFKICNELLDEIVTVTNDEVCHAVRRLWETVRAIPEPSGAMGLAAITKDYESGKIKPGEKVLTIVCGANMDFAQLANISRRAGIGSRHRRFLRVPIPEGKGSLVEFLKELPKDVSIVDLQYGRTDSEVQYPVLGLIGTKDDYAAIDALLERRGAKAADVSTEEIVGYRIINYDPDLFTYPLFVNVEFPERAGAFLQFMSHVKGIASLCYFNYEYSGERVGRALVGMEFDSQEDHDKCVTMLKEMVGGDIRDVKPVSEGTLKRLLGE</sequence>
<dbReference type="CDD" id="cd01562">
    <property type="entry name" value="Thr-dehyd"/>
    <property type="match status" value="1"/>
</dbReference>
<dbReference type="InterPro" id="IPR050147">
    <property type="entry name" value="Ser/Thr_Dehydratase"/>
</dbReference>
<dbReference type="InterPro" id="IPR038110">
    <property type="entry name" value="TD_ACT-like_sf"/>
</dbReference>
<comment type="catalytic activity">
    <reaction evidence="1">
        <text>L-threonine = 2-oxobutanoate + NH4(+)</text>
        <dbReference type="Rhea" id="RHEA:22108"/>
        <dbReference type="ChEBI" id="CHEBI:16763"/>
        <dbReference type="ChEBI" id="CHEBI:28938"/>
        <dbReference type="ChEBI" id="CHEBI:57926"/>
        <dbReference type="EC" id="4.3.1.19"/>
    </reaction>
</comment>
<comment type="cofactor">
    <cofactor evidence="2">
        <name>pyridoxal 5'-phosphate</name>
        <dbReference type="ChEBI" id="CHEBI:597326"/>
    </cofactor>
</comment>
<comment type="caution">
    <text evidence="12">The sequence shown here is derived from an EMBL/GenBank/DDBJ whole genome shotgun (WGS) entry which is preliminary data.</text>
</comment>